<evidence type="ECO:0000313" key="1">
    <source>
        <dbReference type="EMBL" id="KAK9047551.1"/>
    </source>
</evidence>
<sequence length="150" mass="15827">MQVSSQEGVVCASRRACDENIQTSRFNEGSEGQSVLATGSHFAPAVSEPIVSEAGQFLSAEINEFPNGSDGIPHILPAVFEPVVSETGRALPAATNEFLNEDGVGMCSIGFHENDSAIEPGAEIVSEQVPCNSRSIIVVNKTINNHPMVT</sequence>
<comment type="caution">
    <text evidence="1">The sequence shown here is derived from an EMBL/GenBank/DDBJ whole genome shotgun (WGS) entry which is preliminary data.</text>
</comment>
<keyword evidence="2" id="KW-1185">Reference proteome</keyword>
<proteinExistence type="predicted"/>
<dbReference type="EMBL" id="JBBPBN010000001">
    <property type="protein sequence ID" value="KAK9047551.1"/>
    <property type="molecule type" value="Genomic_DNA"/>
</dbReference>
<name>A0ABR2UCX1_9ROSI</name>
<reference evidence="1 2" key="1">
    <citation type="journal article" date="2024" name="G3 (Bethesda)">
        <title>Genome assembly of Hibiscus sabdariffa L. provides insights into metabolisms of medicinal natural products.</title>
        <authorList>
            <person name="Kim T."/>
        </authorList>
    </citation>
    <scope>NUCLEOTIDE SEQUENCE [LARGE SCALE GENOMIC DNA]</scope>
    <source>
        <strain evidence="1">TK-2024</strain>
        <tissue evidence="1">Old leaves</tissue>
    </source>
</reference>
<gene>
    <name evidence="1" type="ORF">V6N11_053390</name>
</gene>
<accession>A0ABR2UCX1</accession>
<evidence type="ECO:0000313" key="2">
    <source>
        <dbReference type="Proteomes" id="UP001396334"/>
    </source>
</evidence>
<dbReference type="Proteomes" id="UP001396334">
    <property type="component" value="Unassembled WGS sequence"/>
</dbReference>
<protein>
    <submittedName>
        <fullName evidence="1">Uncharacterized protein</fullName>
    </submittedName>
</protein>
<organism evidence="1 2">
    <name type="scientific">Hibiscus sabdariffa</name>
    <name type="common">roselle</name>
    <dbReference type="NCBI Taxonomy" id="183260"/>
    <lineage>
        <taxon>Eukaryota</taxon>
        <taxon>Viridiplantae</taxon>
        <taxon>Streptophyta</taxon>
        <taxon>Embryophyta</taxon>
        <taxon>Tracheophyta</taxon>
        <taxon>Spermatophyta</taxon>
        <taxon>Magnoliopsida</taxon>
        <taxon>eudicotyledons</taxon>
        <taxon>Gunneridae</taxon>
        <taxon>Pentapetalae</taxon>
        <taxon>rosids</taxon>
        <taxon>malvids</taxon>
        <taxon>Malvales</taxon>
        <taxon>Malvaceae</taxon>
        <taxon>Malvoideae</taxon>
        <taxon>Hibiscus</taxon>
    </lineage>
</organism>